<dbReference type="GO" id="GO:0003676">
    <property type="term" value="F:nucleic acid binding"/>
    <property type="evidence" value="ECO:0007669"/>
    <property type="project" value="InterPro"/>
</dbReference>
<reference evidence="4" key="1">
    <citation type="submission" date="2016-06" db="EMBL/GenBank/DDBJ databases">
        <authorList>
            <person name="Varghese N."/>
            <person name="Submissions Spin"/>
        </authorList>
    </citation>
    <scope>NUCLEOTIDE SEQUENCE [LARGE SCALE GENOMIC DNA]</scope>
    <source>
        <strain evidence="4">DSM 44815</strain>
    </source>
</reference>
<dbReference type="InterPro" id="IPR011335">
    <property type="entry name" value="Restrct_endonuc-II-like"/>
</dbReference>
<sequence length="150" mass="16356">MIVSLSTVPSVVHRLRFPADGTGPVRRTVSAMTKRNQAVGAYGERCAVRHLIETGLRPVARNWRCPDGEIDIIAWDGAVLAFCEVKTRRTDDFGTPTEAVVPAKARRLRGLAARWLAETGATADEVRFDVLAVRLPVAGPARVEHLKGAF</sequence>
<dbReference type="NCBIfam" id="NF009150">
    <property type="entry name" value="PRK12497.1-3"/>
    <property type="match status" value="1"/>
</dbReference>
<dbReference type="EMBL" id="LT594323">
    <property type="protein sequence ID" value="SBT53219.1"/>
    <property type="molecule type" value="Genomic_DNA"/>
</dbReference>
<evidence type="ECO:0000256" key="1">
    <source>
        <dbReference type="ARBA" id="ARBA00006738"/>
    </source>
</evidence>
<proteinExistence type="inferred from homology"/>
<dbReference type="PANTHER" id="PTHR34039">
    <property type="entry name" value="UPF0102 PROTEIN YRAN"/>
    <property type="match status" value="1"/>
</dbReference>
<dbReference type="InterPro" id="IPR003509">
    <property type="entry name" value="UPF0102_YraN-like"/>
</dbReference>
<organism evidence="3 4">
    <name type="scientific">Micromonospora auratinigra</name>
    <dbReference type="NCBI Taxonomy" id="261654"/>
    <lineage>
        <taxon>Bacteria</taxon>
        <taxon>Bacillati</taxon>
        <taxon>Actinomycetota</taxon>
        <taxon>Actinomycetes</taxon>
        <taxon>Micromonosporales</taxon>
        <taxon>Micromonosporaceae</taxon>
        <taxon>Micromonospora</taxon>
    </lineage>
</organism>
<evidence type="ECO:0000313" key="4">
    <source>
        <dbReference type="Proteomes" id="UP000199385"/>
    </source>
</evidence>
<keyword evidence="3" id="KW-0255">Endonuclease</keyword>
<keyword evidence="3" id="KW-0378">Hydrolase</keyword>
<dbReference type="AlphaFoldDB" id="A0A1A9AAJ9"/>
<dbReference type="CDD" id="cd20736">
    <property type="entry name" value="PoNe_Nuclease"/>
    <property type="match status" value="1"/>
</dbReference>
<dbReference type="GO" id="GO:0004519">
    <property type="term" value="F:endonuclease activity"/>
    <property type="evidence" value="ECO:0007669"/>
    <property type="project" value="UniProtKB-KW"/>
</dbReference>
<dbReference type="Gene3D" id="3.40.1350.10">
    <property type="match status" value="1"/>
</dbReference>
<dbReference type="PANTHER" id="PTHR34039:SF1">
    <property type="entry name" value="UPF0102 PROTEIN YRAN"/>
    <property type="match status" value="1"/>
</dbReference>
<dbReference type="HAMAP" id="MF_00048">
    <property type="entry name" value="UPF0102"/>
    <property type="match status" value="1"/>
</dbReference>
<evidence type="ECO:0000256" key="2">
    <source>
        <dbReference type="HAMAP-Rule" id="MF_00048"/>
    </source>
</evidence>
<keyword evidence="3" id="KW-0540">Nuclease</keyword>
<accession>A0A1A9AAJ9</accession>
<protein>
    <recommendedName>
        <fullName evidence="2">UPF0102 protein GA0070611_6014</fullName>
    </recommendedName>
</protein>
<dbReference type="InterPro" id="IPR011856">
    <property type="entry name" value="tRNA_endonuc-like_dom_sf"/>
</dbReference>
<dbReference type="Proteomes" id="UP000199385">
    <property type="component" value="Chromosome I"/>
</dbReference>
<gene>
    <name evidence="3" type="ORF">GA0070611_6014</name>
</gene>
<dbReference type="SUPFAM" id="SSF52980">
    <property type="entry name" value="Restriction endonuclease-like"/>
    <property type="match status" value="1"/>
</dbReference>
<evidence type="ECO:0000313" key="3">
    <source>
        <dbReference type="EMBL" id="SBT53219.1"/>
    </source>
</evidence>
<comment type="similarity">
    <text evidence="1 2">Belongs to the UPF0102 family.</text>
</comment>
<dbReference type="STRING" id="261654.GA0070611_6014"/>
<dbReference type="PATRIC" id="fig|261654.4.peg.6085"/>
<keyword evidence="4" id="KW-1185">Reference proteome</keyword>
<dbReference type="Pfam" id="PF02021">
    <property type="entry name" value="UPF0102"/>
    <property type="match status" value="1"/>
</dbReference>
<dbReference type="NCBIfam" id="NF009154">
    <property type="entry name" value="PRK12497.3-3"/>
    <property type="match status" value="1"/>
</dbReference>
<name>A0A1A9AAJ9_9ACTN</name>